<evidence type="ECO:0000256" key="4">
    <source>
        <dbReference type="ARBA" id="ARBA00022571"/>
    </source>
</evidence>
<gene>
    <name evidence="11" type="ORF">OLMES_4562</name>
</gene>
<dbReference type="PANTHER" id="PTHR43808:SF1">
    <property type="entry name" value="ACETYLORNITHINE DEACETYLASE"/>
    <property type="match status" value="1"/>
</dbReference>
<dbReference type="SUPFAM" id="SSF53187">
    <property type="entry name" value="Zn-dependent exopeptidases"/>
    <property type="match status" value="1"/>
</dbReference>
<keyword evidence="12" id="KW-1185">Reference proteome</keyword>
<dbReference type="InterPro" id="IPR010169">
    <property type="entry name" value="AcOrn-deacetyl"/>
</dbReference>
<protein>
    <submittedName>
        <fullName evidence="11">Acetylornithine deacetylase</fullName>
    </submittedName>
</protein>
<dbReference type="NCBIfam" id="NF003474">
    <property type="entry name" value="PRK05111.1"/>
    <property type="match status" value="1"/>
</dbReference>
<evidence type="ECO:0000256" key="2">
    <source>
        <dbReference type="ARBA" id="ARBA00005691"/>
    </source>
</evidence>
<evidence type="ECO:0000256" key="1">
    <source>
        <dbReference type="ARBA" id="ARBA00004496"/>
    </source>
</evidence>
<dbReference type="InterPro" id="IPR050072">
    <property type="entry name" value="Peptidase_M20A"/>
</dbReference>
<dbReference type="FunFam" id="3.30.70.360:FF:000003">
    <property type="entry name" value="Acetylornithine deacetylase"/>
    <property type="match status" value="1"/>
</dbReference>
<evidence type="ECO:0000256" key="8">
    <source>
        <dbReference type="ARBA" id="ARBA00022833"/>
    </source>
</evidence>
<dbReference type="Gene3D" id="3.40.630.10">
    <property type="entry name" value="Zn peptidases"/>
    <property type="match status" value="1"/>
</dbReference>
<dbReference type="InterPro" id="IPR036264">
    <property type="entry name" value="Bact_exopeptidase_dim_dom"/>
</dbReference>
<dbReference type="EMBL" id="CP021425">
    <property type="protein sequence ID" value="ARU58558.1"/>
    <property type="molecule type" value="Genomic_DNA"/>
</dbReference>
<dbReference type="OrthoDB" id="3665926at2"/>
<keyword evidence="8" id="KW-0862">Zinc</keyword>
<comment type="subcellular location">
    <subcellularLocation>
        <location evidence="1">Cytoplasm</location>
    </subcellularLocation>
</comment>
<evidence type="ECO:0000256" key="7">
    <source>
        <dbReference type="ARBA" id="ARBA00022801"/>
    </source>
</evidence>
<dbReference type="Pfam" id="PF01546">
    <property type="entry name" value="Peptidase_M20"/>
    <property type="match status" value="1"/>
</dbReference>
<reference evidence="11 12" key="1">
    <citation type="submission" date="2017-05" db="EMBL/GenBank/DDBJ databases">
        <title>Genomic insights into alkan degradation activity of Oleiphilus messinensis.</title>
        <authorList>
            <person name="Kozyavkin S.A."/>
            <person name="Slesarev A.I."/>
            <person name="Golyshin P.N."/>
            <person name="Korzhenkov A."/>
            <person name="Golyshina O.N."/>
            <person name="Toshchakov S.V."/>
        </authorList>
    </citation>
    <scope>NUCLEOTIDE SEQUENCE [LARGE SCALE GENOMIC DNA]</scope>
    <source>
        <strain evidence="11 12">ME102</strain>
    </source>
</reference>
<evidence type="ECO:0000256" key="3">
    <source>
        <dbReference type="ARBA" id="ARBA00022490"/>
    </source>
</evidence>
<sequence>MQKIPNLPTMLSELIARPSVSCSSPQWDQSNESVILLLAEWLERLGFRVAVTAVPGFPGKFNLQADIGPVNDNSVRRGLVLSGHSDTVPCDTSLWQTDPFKMVERDGRYYGLGSCDMKGFFPIVLSALERVELGNLQHPLTVLATADEESSMCGARSFKHQDFPFARAAIIGEPTNLQPIRMHKGIMMEAIRLVGQSGHSSNPELGNNALDCMHSVLGALLTYRREMQAKYRDSGFEVSVPTLNLGHIHGGDNPNRICGACELQFDLRPLPGMKLDDLRQEIHDLVQPIAERDGIRFTMDSLFPGVDAFETRADAEIVQLCEQYTARAAGSVAFATEGPFLQAMGLETVILGAGSIDQAHQPNEYLSLDQLNPAISTIEKLIHHYCF</sequence>
<dbReference type="NCBIfam" id="TIGR01892">
    <property type="entry name" value="AcOrn-deacetyl"/>
    <property type="match status" value="1"/>
</dbReference>
<dbReference type="GO" id="GO:0008777">
    <property type="term" value="F:acetylornithine deacetylase activity"/>
    <property type="evidence" value="ECO:0007669"/>
    <property type="project" value="TreeGrafter"/>
</dbReference>
<keyword evidence="9" id="KW-0170">Cobalt</keyword>
<evidence type="ECO:0000256" key="6">
    <source>
        <dbReference type="ARBA" id="ARBA00022723"/>
    </source>
</evidence>
<dbReference type="Pfam" id="PF07687">
    <property type="entry name" value="M20_dimer"/>
    <property type="match status" value="1"/>
</dbReference>
<dbReference type="RefSeq" id="WP_087464625.1">
    <property type="nucleotide sequence ID" value="NZ_CP021425.1"/>
</dbReference>
<comment type="similarity">
    <text evidence="2">Belongs to the peptidase M20A family. ArgE subfamily.</text>
</comment>
<name>A0A1Y0IDE7_9GAMM</name>
<evidence type="ECO:0000256" key="5">
    <source>
        <dbReference type="ARBA" id="ARBA00022605"/>
    </source>
</evidence>
<keyword evidence="3" id="KW-0963">Cytoplasm</keyword>
<dbReference type="GO" id="GO:0005737">
    <property type="term" value="C:cytoplasm"/>
    <property type="evidence" value="ECO:0007669"/>
    <property type="project" value="UniProtKB-SubCell"/>
</dbReference>
<keyword evidence="7" id="KW-0378">Hydrolase</keyword>
<dbReference type="CDD" id="cd03894">
    <property type="entry name" value="M20_ArgE"/>
    <property type="match status" value="1"/>
</dbReference>
<dbReference type="InterPro" id="IPR002933">
    <property type="entry name" value="Peptidase_M20"/>
</dbReference>
<proteinExistence type="inferred from homology"/>
<dbReference type="PANTHER" id="PTHR43808">
    <property type="entry name" value="ACETYLORNITHINE DEACETYLASE"/>
    <property type="match status" value="1"/>
</dbReference>
<evidence type="ECO:0000259" key="10">
    <source>
        <dbReference type="Pfam" id="PF07687"/>
    </source>
</evidence>
<dbReference type="SUPFAM" id="SSF55031">
    <property type="entry name" value="Bacterial exopeptidase dimerisation domain"/>
    <property type="match status" value="1"/>
</dbReference>
<keyword evidence="4" id="KW-0055">Arginine biosynthesis</keyword>
<evidence type="ECO:0000313" key="11">
    <source>
        <dbReference type="EMBL" id="ARU58558.1"/>
    </source>
</evidence>
<dbReference type="GO" id="GO:0006526">
    <property type="term" value="P:L-arginine biosynthetic process"/>
    <property type="evidence" value="ECO:0007669"/>
    <property type="project" value="UniProtKB-KW"/>
</dbReference>
<dbReference type="Gene3D" id="3.30.70.360">
    <property type="match status" value="1"/>
</dbReference>
<organism evidence="11 12">
    <name type="scientific">Oleiphilus messinensis</name>
    <dbReference type="NCBI Taxonomy" id="141451"/>
    <lineage>
        <taxon>Bacteria</taxon>
        <taxon>Pseudomonadati</taxon>
        <taxon>Pseudomonadota</taxon>
        <taxon>Gammaproteobacteria</taxon>
        <taxon>Oceanospirillales</taxon>
        <taxon>Oleiphilaceae</taxon>
        <taxon>Oleiphilus</taxon>
    </lineage>
</organism>
<dbReference type="KEGG" id="ome:OLMES_4562"/>
<feature type="domain" description="Peptidase M20 dimerisation" evidence="10">
    <location>
        <begin position="182"/>
        <end position="292"/>
    </location>
</feature>
<dbReference type="Proteomes" id="UP000196027">
    <property type="component" value="Chromosome"/>
</dbReference>
<dbReference type="GO" id="GO:0046872">
    <property type="term" value="F:metal ion binding"/>
    <property type="evidence" value="ECO:0007669"/>
    <property type="project" value="UniProtKB-KW"/>
</dbReference>
<accession>A0A1Y0IDE7</accession>
<evidence type="ECO:0000313" key="12">
    <source>
        <dbReference type="Proteomes" id="UP000196027"/>
    </source>
</evidence>
<evidence type="ECO:0000256" key="9">
    <source>
        <dbReference type="ARBA" id="ARBA00023285"/>
    </source>
</evidence>
<dbReference type="InterPro" id="IPR011650">
    <property type="entry name" value="Peptidase_M20_dimer"/>
</dbReference>
<keyword evidence="6" id="KW-0479">Metal-binding</keyword>
<dbReference type="AlphaFoldDB" id="A0A1Y0IDE7"/>
<keyword evidence="5" id="KW-0028">Amino-acid biosynthesis</keyword>